<evidence type="ECO:0000313" key="1">
    <source>
        <dbReference type="EMBL" id="DAD97378.1"/>
    </source>
</evidence>
<accession>A0A8S5NST9</accession>
<organism evidence="1">
    <name type="scientific">Siphoviridae sp. ct7iJ31</name>
    <dbReference type="NCBI Taxonomy" id="2826167"/>
    <lineage>
        <taxon>Viruses</taxon>
        <taxon>Duplodnaviria</taxon>
        <taxon>Heunggongvirae</taxon>
        <taxon>Uroviricota</taxon>
        <taxon>Caudoviricetes</taxon>
    </lineage>
</organism>
<proteinExistence type="predicted"/>
<reference evidence="1" key="1">
    <citation type="journal article" date="2021" name="Proc. Natl. Acad. Sci. U.S.A.">
        <title>A Catalog of Tens of Thousands of Viruses from Human Metagenomes Reveals Hidden Associations with Chronic Diseases.</title>
        <authorList>
            <person name="Tisza M.J."/>
            <person name="Buck C.B."/>
        </authorList>
    </citation>
    <scope>NUCLEOTIDE SEQUENCE</scope>
    <source>
        <strain evidence="1">Ct7iJ31</strain>
    </source>
</reference>
<sequence length="39" mass="4424">MLCLPRVVLNVLSFQKKNVNKNFIQGGEPSCVPDGKYTW</sequence>
<name>A0A8S5NST9_9CAUD</name>
<protein>
    <submittedName>
        <fullName evidence="1">Uncharacterized protein</fullName>
    </submittedName>
</protein>
<dbReference type="EMBL" id="BK015239">
    <property type="protein sequence ID" value="DAD97378.1"/>
    <property type="molecule type" value="Genomic_DNA"/>
</dbReference>